<dbReference type="PANTHER" id="PTHR43669">
    <property type="entry name" value="5-KETO-D-GLUCONATE 5-REDUCTASE"/>
    <property type="match status" value="1"/>
</dbReference>
<evidence type="ECO:0000313" key="5">
    <source>
        <dbReference type="Proteomes" id="UP000515871"/>
    </source>
</evidence>
<sequence>MTNTVAVVTGGSGGVGLAMAKLLARDHHVVLSDCSGERLHRALDELDSAGVSAESIVADVTDRRSVETLMRAAREAGPIASVVHAPSATARRSCTESIVRSRVLGTIHVTAATLAVAGLGTTLVHASAHTAAAVPVSVPRWVFRLAPADPEGVVTALTRLADLGPSRWGPAAAHALSGTFIDWYTARMAEVYIACGARLRSVTTESVLELCRDGLSPTTEPEEPAA</sequence>
<gene>
    <name evidence="4" type="ORF">H9L21_10935</name>
    <name evidence="3" type="ORF">IBG24_09650</name>
</gene>
<evidence type="ECO:0000313" key="3">
    <source>
        <dbReference type="EMBL" id="MBC9226578.1"/>
    </source>
</evidence>
<dbReference type="InterPro" id="IPR002347">
    <property type="entry name" value="SDR_fam"/>
</dbReference>
<evidence type="ECO:0000256" key="1">
    <source>
        <dbReference type="ARBA" id="ARBA00006484"/>
    </source>
</evidence>
<proteinExistence type="inferred from homology"/>
<evidence type="ECO:0000313" key="6">
    <source>
        <dbReference type="Proteomes" id="UP000620591"/>
    </source>
</evidence>
<keyword evidence="2" id="KW-0560">Oxidoreductase</keyword>
<dbReference type="Gene3D" id="3.40.50.720">
    <property type="entry name" value="NAD(P)-binding Rossmann-like Domain"/>
    <property type="match status" value="1"/>
</dbReference>
<organism evidence="3 6">
    <name type="scientific">Aeromicrobium senzhongii</name>
    <dbReference type="NCBI Taxonomy" id="2663859"/>
    <lineage>
        <taxon>Bacteria</taxon>
        <taxon>Bacillati</taxon>
        <taxon>Actinomycetota</taxon>
        <taxon>Actinomycetes</taxon>
        <taxon>Propionibacteriales</taxon>
        <taxon>Nocardioidaceae</taxon>
        <taxon>Aeromicrobium</taxon>
    </lineage>
</organism>
<name>A0A8I0EVW6_9ACTN</name>
<dbReference type="GO" id="GO:0016491">
    <property type="term" value="F:oxidoreductase activity"/>
    <property type="evidence" value="ECO:0007669"/>
    <property type="project" value="UniProtKB-KW"/>
</dbReference>
<dbReference type="InterPro" id="IPR036291">
    <property type="entry name" value="NAD(P)-bd_dom_sf"/>
</dbReference>
<dbReference type="SUPFAM" id="SSF51735">
    <property type="entry name" value="NAD(P)-binding Rossmann-fold domains"/>
    <property type="match status" value="1"/>
</dbReference>
<dbReference type="RefSeq" id="WP_187411461.1">
    <property type="nucleotide sequence ID" value="NZ_CP060587.1"/>
</dbReference>
<evidence type="ECO:0000313" key="4">
    <source>
        <dbReference type="EMBL" id="QNL93624.1"/>
    </source>
</evidence>
<accession>A0A8I0EVW6</accession>
<dbReference type="AlphaFoldDB" id="A0A8I0EVW6"/>
<dbReference type="EMBL" id="JACTVM010000002">
    <property type="protein sequence ID" value="MBC9226578.1"/>
    <property type="molecule type" value="Genomic_DNA"/>
</dbReference>
<reference evidence="3" key="1">
    <citation type="submission" date="2020-09" db="EMBL/GenBank/DDBJ databases">
        <title>Novel species in genus Aeromicrobium.</title>
        <authorList>
            <person name="Zhang G."/>
        </authorList>
    </citation>
    <scope>NUCLEOTIDE SEQUENCE</scope>
    <source>
        <strain evidence="4">Zg-629</strain>
        <strain evidence="5">zg-629</strain>
        <strain evidence="3">Zg-636</strain>
    </source>
</reference>
<protein>
    <submittedName>
        <fullName evidence="3">SDR family NAD(P)-dependent oxidoreductase</fullName>
    </submittedName>
</protein>
<dbReference type="Proteomes" id="UP000620591">
    <property type="component" value="Unassembled WGS sequence"/>
</dbReference>
<dbReference type="Proteomes" id="UP000515871">
    <property type="component" value="Chromosome"/>
</dbReference>
<evidence type="ECO:0000256" key="2">
    <source>
        <dbReference type="ARBA" id="ARBA00023002"/>
    </source>
</evidence>
<dbReference type="Pfam" id="PF00106">
    <property type="entry name" value="adh_short"/>
    <property type="match status" value="1"/>
</dbReference>
<dbReference type="EMBL" id="CP060587">
    <property type="protein sequence ID" value="QNL93624.1"/>
    <property type="molecule type" value="Genomic_DNA"/>
</dbReference>
<comment type="similarity">
    <text evidence="1">Belongs to the short-chain dehydrogenases/reductases (SDR) family.</text>
</comment>
<keyword evidence="5" id="KW-1185">Reference proteome</keyword>
<dbReference type="PRINTS" id="PR00081">
    <property type="entry name" value="GDHRDH"/>
</dbReference>
<dbReference type="PANTHER" id="PTHR43669:SF3">
    <property type="entry name" value="ALCOHOL DEHYDROGENASE, PUTATIVE (AFU_ORTHOLOGUE AFUA_3G03445)-RELATED"/>
    <property type="match status" value="1"/>
</dbReference>